<feature type="compositionally biased region" description="Gly residues" evidence="1">
    <location>
        <begin position="154"/>
        <end position="166"/>
    </location>
</feature>
<feature type="region of interest" description="Disordered" evidence="1">
    <location>
        <begin position="1"/>
        <end position="179"/>
    </location>
</feature>
<accession>A0ABW3VBR3</accession>
<dbReference type="Proteomes" id="UP001597182">
    <property type="component" value="Unassembled WGS sequence"/>
</dbReference>
<dbReference type="RefSeq" id="WP_013675227.1">
    <property type="nucleotide sequence ID" value="NZ_BAABKS010000074.1"/>
</dbReference>
<keyword evidence="3" id="KW-1185">Reference proteome</keyword>
<dbReference type="EMBL" id="JBHTMB010000021">
    <property type="protein sequence ID" value="MFD1232271.1"/>
    <property type="molecule type" value="Genomic_DNA"/>
</dbReference>
<reference evidence="3" key="1">
    <citation type="journal article" date="2019" name="Int. J. Syst. Evol. Microbiol.">
        <title>The Global Catalogue of Microorganisms (GCM) 10K type strain sequencing project: providing services to taxonomists for standard genome sequencing and annotation.</title>
        <authorList>
            <consortium name="The Broad Institute Genomics Platform"/>
            <consortium name="The Broad Institute Genome Sequencing Center for Infectious Disease"/>
            <person name="Wu L."/>
            <person name="Ma J."/>
        </authorList>
    </citation>
    <scope>NUCLEOTIDE SEQUENCE [LARGE SCALE GENOMIC DNA]</scope>
    <source>
        <strain evidence="3">CCUG 49018</strain>
    </source>
</reference>
<feature type="compositionally biased region" description="Gly residues" evidence="1">
    <location>
        <begin position="127"/>
        <end position="142"/>
    </location>
</feature>
<feature type="compositionally biased region" description="Basic and acidic residues" evidence="1">
    <location>
        <begin position="108"/>
        <end position="124"/>
    </location>
</feature>
<evidence type="ECO:0000313" key="2">
    <source>
        <dbReference type="EMBL" id="MFD1232271.1"/>
    </source>
</evidence>
<protein>
    <submittedName>
        <fullName evidence="2">Uncharacterized protein</fullName>
    </submittedName>
</protein>
<feature type="compositionally biased region" description="Basic and acidic residues" evidence="1">
    <location>
        <begin position="167"/>
        <end position="177"/>
    </location>
</feature>
<feature type="compositionally biased region" description="Basic and acidic residues" evidence="1">
    <location>
        <begin position="1"/>
        <end position="68"/>
    </location>
</feature>
<organism evidence="2 3">
    <name type="scientific">Pseudonocardia benzenivorans</name>
    <dbReference type="NCBI Taxonomy" id="228005"/>
    <lineage>
        <taxon>Bacteria</taxon>
        <taxon>Bacillati</taxon>
        <taxon>Actinomycetota</taxon>
        <taxon>Actinomycetes</taxon>
        <taxon>Pseudonocardiales</taxon>
        <taxon>Pseudonocardiaceae</taxon>
        <taxon>Pseudonocardia</taxon>
    </lineage>
</organism>
<comment type="caution">
    <text evidence="2">The sequence shown here is derived from an EMBL/GenBank/DDBJ whole genome shotgun (WGS) entry which is preliminary data.</text>
</comment>
<evidence type="ECO:0000256" key="1">
    <source>
        <dbReference type="SAM" id="MobiDB-lite"/>
    </source>
</evidence>
<name>A0ABW3VBR3_9PSEU</name>
<evidence type="ECO:0000313" key="3">
    <source>
        <dbReference type="Proteomes" id="UP001597182"/>
    </source>
</evidence>
<gene>
    <name evidence="2" type="ORF">ACFQ34_03145</name>
</gene>
<sequence length="263" mass="28608">MTRADEHDARHATHGEDDMEHRTDDRADARHDGRMQDRMADGMQDRVDDRHADRGDPVDDRAGTDRDGGTWGDGTRSEDPGATRDGWGTPPAEHDGTRDTTAGGSRAEAMRSDAREHHGADGPQRDGYGGDGYGGAGYGQGEPDGVPAGHDRGAPGGAPAGAGGGLTRRDVGDDDPNRLVPARRAADYQQRWESLKAHFVDEPRTAVRGANELVGEVLDDIEAMFRQQRGELERDLHDDAASTEDLRLALGRYRTFFDRLLSF</sequence>
<proteinExistence type="predicted"/>